<sequence length="67" mass="7830">MDRRKEFRKKMLPDGSAHYEALPHNRCMVNACIASLGKQRNELKFDRGRHNAEPELQVAEFEFELLG</sequence>
<reference evidence="1 2" key="1">
    <citation type="submission" date="2024-06" db="EMBL/GenBank/DDBJ databases">
        <title>A chromosome level genome sequence of Diviner's sage (Salvia divinorum).</title>
        <authorList>
            <person name="Ford S.A."/>
            <person name="Ro D.-K."/>
            <person name="Ness R.W."/>
            <person name="Phillips M.A."/>
        </authorList>
    </citation>
    <scope>NUCLEOTIDE SEQUENCE [LARGE SCALE GENOMIC DNA]</scope>
    <source>
        <strain evidence="1">SAF-2024a</strain>
        <tissue evidence="1">Leaf</tissue>
    </source>
</reference>
<name>A0ABD1HAC0_SALDI</name>
<proteinExistence type="predicted"/>
<evidence type="ECO:0000313" key="2">
    <source>
        <dbReference type="Proteomes" id="UP001567538"/>
    </source>
</evidence>
<dbReference type="EMBL" id="JBEAFC010000006">
    <property type="protein sequence ID" value="KAL1553387.1"/>
    <property type="molecule type" value="Genomic_DNA"/>
</dbReference>
<gene>
    <name evidence="1" type="ORF">AAHA92_14075</name>
</gene>
<evidence type="ECO:0000313" key="1">
    <source>
        <dbReference type="EMBL" id="KAL1553387.1"/>
    </source>
</evidence>
<comment type="caution">
    <text evidence="1">The sequence shown here is derived from an EMBL/GenBank/DDBJ whole genome shotgun (WGS) entry which is preliminary data.</text>
</comment>
<protein>
    <submittedName>
        <fullName evidence="1">Uncharacterized protein</fullName>
    </submittedName>
</protein>
<accession>A0ABD1HAC0</accession>
<dbReference type="AlphaFoldDB" id="A0ABD1HAC0"/>
<dbReference type="Proteomes" id="UP001567538">
    <property type="component" value="Unassembled WGS sequence"/>
</dbReference>
<keyword evidence="2" id="KW-1185">Reference proteome</keyword>
<organism evidence="1 2">
    <name type="scientific">Salvia divinorum</name>
    <name type="common">Maria pastora</name>
    <name type="synonym">Diviner's sage</name>
    <dbReference type="NCBI Taxonomy" id="28513"/>
    <lineage>
        <taxon>Eukaryota</taxon>
        <taxon>Viridiplantae</taxon>
        <taxon>Streptophyta</taxon>
        <taxon>Embryophyta</taxon>
        <taxon>Tracheophyta</taxon>
        <taxon>Spermatophyta</taxon>
        <taxon>Magnoliopsida</taxon>
        <taxon>eudicotyledons</taxon>
        <taxon>Gunneridae</taxon>
        <taxon>Pentapetalae</taxon>
        <taxon>asterids</taxon>
        <taxon>lamiids</taxon>
        <taxon>Lamiales</taxon>
        <taxon>Lamiaceae</taxon>
        <taxon>Nepetoideae</taxon>
        <taxon>Mentheae</taxon>
        <taxon>Salviinae</taxon>
        <taxon>Salvia</taxon>
        <taxon>Salvia subgen. Calosphace</taxon>
    </lineage>
</organism>